<sequence>MLKWELARHQAGLRTPSRQSSPSRESVTANNFTEGAKTFGQGRGLRHDSRNKSDLNNSSSSLVMRKVKMYVSIRGLSGHIVGNNIHLQPLASGCETLVHPT</sequence>
<dbReference type="AlphaFoldDB" id="A0A9N7YRT8"/>
<feature type="region of interest" description="Disordered" evidence="1">
    <location>
        <begin position="8"/>
        <end position="60"/>
    </location>
</feature>
<proteinExistence type="predicted"/>
<name>A0A9N7YRT8_PLEPL</name>
<dbReference type="Proteomes" id="UP001153269">
    <property type="component" value="Unassembled WGS sequence"/>
</dbReference>
<evidence type="ECO:0000313" key="3">
    <source>
        <dbReference type="Proteomes" id="UP001153269"/>
    </source>
</evidence>
<gene>
    <name evidence="2" type="ORF">PLEPLA_LOCUS22511</name>
</gene>
<organism evidence="2 3">
    <name type="scientific">Pleuronectes platessa</name>
    <name type="common">European plaice</name>
    <dbReference type="NCBI Taxonomy" id="8262"/>
    <lineage>
        <taxon>Eukaryota</taxon>
        <taxon>Metazoa</taxon>
        <taxon>Chordata</taxon>
        <taxon>Craniata</taxon>
        <taxon>Vertebrata</taxon>
        <taxon>Euteleostomi</taxon>
        <taxon>Actinopterygii</taxon>
        <taxon>Neopterygii</taxon>
        <taxon>Teleostei</taxon>
        <taxon>Neoteleostei</taxon>
        <taxon>Acanthomorphata</taxon>
        <taxon>Carangaria</taxon>
        <taxon>Pleuronectiformes</taxon>
        <taxon>Pleuronectoidei</taxon>
        <taxon>Pleuronectidae</taxon>
        <taxon>Pleuronectes</taxon>
    </lineage>
</organism>
<accession>A0A9N7YRT8</accession>
<dbReference type="EMBL" id="CADEAL010001668">
    <property type="protein sequence ID" value="CAB1434466.1"/>
    <property type="molecule type" value="Genomic_DNA"/>
</dbReference>
<protein>
    <submittedName>
        <fullName evidence="2">Uncharacterized protein</fullName>
    </submittedName>
</protein>
<comment type="caution">
    <text evidence="2">The sequence shown here is derived from an EMBL/GenBank/DDBJ whole genome shotgun (WGS) entry which is preliminary data.</text>
</comment>
<feature type="compositionally biased region" description="Polar residues" evidence="1">
    <location>
        <begin position="16"/>
        <end position="33"/>
    </location>
</feature>
<keyword evidence="3" id="KW-1185">Reference proteome</keyword>
<evidence type="ECO:0000313" key="2">
    <source>
        <dbReference type="EMBL" id="CAB1434466.1"/>
    </source>
</evidence>
<evidence type="ECO:0000256" key="1">
    <source>
        <dbReference type="SAM" id="MobiDB-lite"/>
    </source>
</evidence>
<reference evidence="2" key="1">
    <citation type="submission" date="2020-03" db="EMBL/GenBank/DDBJ databases">
        <authorList>
            <person name="Weist P."/>
        </authorList>
    </citation>
    <scope>NUCLEOTIDE SEQUENCE</scope>
</reference>